<dbReference type="Gene3D" id="2.60.40.4070">
    <property type="match status" value="1"/>
</dbReference>
<keyword evidence="8" id="KW-0966">Cell projection</keyword>
<evidence type="ECO:0000256" key="1">
    <source>
        <dbReference type="ARBA" id="ARBA00010577"/>
    </source>
</evidence>
<comment type="similarity">
    <text evidence="1 5">Belongs to the FlgD family.</text>
</comment>
<keyword evidence="3 5" id="KW-1005">Bacterial flagellum biogenesis</keyword>
<evidence type="ECO:0000313" key="8">
    <source>
        <dbReference type="EMBL" id="SIS83588.1"/>
    </source>
</evidence>
<dbReference type="NCBIfam" id="NF009453">
    <property type="entry name" value="PRK12813.1"/>
    <property type="match status" value="1"/>
</dbReference>
<evidence type="ECO:0000256" key="2">
    <source>
        <dbReference type="ARBA" id="ARBA00016013"/>
    </source>
</evidence>
<accession>A0A1N7MC01</accession>
<gene>
    <name evidence="8" type="ORF">SAMN05421795_106188</name>
</gene>
<dbReference type="Pfam" id="PF13860">
    <property type="entry name" value="FlgD_ig"/>
    <property type="match status" value="1"/>
</dbReference>
<keyword evidence="9" id="KW-1185">Reference proteome</keyword>
<reference evidence="9" key="1">
    <citation type="submission" date="2017-01" db="EMBL/GenBank/DDBJ databases">
        <authorList>
            <person name="Varghese N."/>
            <person name="Submissions S."/>
        </authorList>
    </citation>
    <scope>NUCLEOTIDE SEQUENCE [LARGE SCALE GENOMIC DNA]</scope>
    <source>
        <strain evidence="9">DSM 18714</strain>
    </source>
</reference>
<protein>
    <recommendedName>
        <fullName evidence="2 5">Basal-body rod modification protein FlgD</fullName>
    </recommendedName>
</protein>
<dbReference type="Pfam" id="PF03963">
    <property type="entry name" value="FlgD"/>
    <property type="match status" value="1"/>
</dbReference>
<comment type="function">
    <text evidence="4 5">Required for flagellar hook formation. May act as a scaffolding protein.</text>
</comment>
<evidence type="ECO:0000256" key="4">
    <source>
        <dbReference type="ARBA" id="ARBA00024746"/>
    </source>
</evidence>
<name>A0A1N7MC01_9RHOB</name>
<dbReference type="STRING" id="407234.SAMN05421795_106188"/>
<evidence type="ECO:0000313" key="9">
    <source>
        <dbReference type="Proteomes" id="UP000186098"/>
    </source>
</evidence>
<dbReference type="OrthoDB" id="9785233at2"/>
<dbReference type="InterPro" id="IPR025965">
    <property type="entry name" value="FlgD/Vpr_Ig-like"/>
</dbReference>
<dbReference type="AlphaFoldDB" id="A0A1N7MC01"/>
<evidence type="ECO:0000259" key="7">
    <source>
        <dbReference type="Pfam" id="PF13860"/>
    </source>
</evidence>
<dbReference type="RefSeq" id="WP_076366630.1">
    <property type="nucleotide sequence ID" value="NZ_FTOM01000006.1"/>
</dbReference>
<sequence length="220" mass="22789">MVTAVSGANATTTTATNSTSSSSNGMISSDFETFLVMLTAQLENQDPLNPVESSDYAVQLATFSGVEQQVKTNNLLETLSAQMGLVGVGQYASWVGMDARAAAPSWFDGSSPITLSPNPVSGADGAVLVVSDADGNVVERTAISATTDTLEWNGTATDGSTYPEGLYTFQLESYSGDELLSTDVVETYTRITEAQGSANGAVLLLEGGTMISVGDITALR</sequence>
<dbReference type="GO" id="GO:0044781">
    <property type="term" value="P:bacterial-type flagellum organization"/>
    <property type="evidence" value="ECO:0007669"/>
    <property type="project" value="UniProtKB-UniRule"/>
</dbReference>
<dbReference type="InterPro" id="IPR005648">
    <property type="entry name" value="FlgD"/>
</dbReference>
<dbReference type="EMBL" id="FTOM01000006">
    <property type="protein sequence ID" value="SIS83588.1"/>
    <property type="molecule type" value="Genomic_DNA"/>
</dbReference>
<evidence type="ECO:0000256" key="5">
    <source>
        <dbReference type="RuleBase" id="RU362076"/>
    </source>
</evidence>
<keyword evidence="8" id="KW-0282">Flagellum</keyword>
<evidence type="ECO:0000256" key="6">
    <source>
        <dbReference type="SAM" id="MobiDB-lite"/>
    </source>
</evidence>
<organism evidence="8 9">
    <name type="scientific">Phaeovulum vinaykumarii</name>
    <dbReference type="NCBI Taxonomy" id="407234"/>
    <lineage>
        <taxon>Bacteria</taxon>
        <taxon>Pseudomonadati</taxon>
        <taxon>Pseudomonadota</taxon>
        <taxon>Alphaproteobacteria</taxon>
        <taxon>Rhodobacterales</taxon>
        <taxon>Paracoccaceae</taxon>
        <taxon>Phaeovulum</taxon>
    </lineage>
</organism>
<proteinExistence type="inferred from homology"/>
<evidence type="ECO:0000256" key="3">
    <source>
        <dbReference type="ARBA" id="ARBA00022795"/>
    </source>
</evidence>
<feature type="domain" description="FlgD/Vpr Ig-like" evidence="7">
    <location>
        <begin position="106"/>
        <end position="176"/>
    </location>
</feature>
<feature type="region of interest" description="Disordered" evidence="6">
    <location>
        <begin position="1"/>
        <end position="25"/>
    </location>
</feature>
<keyword evidence="8" id="KW-0969">Cilium</keyword>
<dbReference type="Proteomes" id="UP000186098">
    <property type="component" value="Unassembled WGS sequence"/>
</dbReference>